<accession>A0A091BIR2</accession>
<keyword evidence="2" id="KW-1185">Reference proteome</keyword>
<protein>
    <recommendedName>
        <fullName evidence="3">NAD(P)-binding domain-containing protein</fullName>
    </recommendedName>
</protein>
<dbReference type="Proteomes" id="UP000029392">
    <property type="component" value="Unassembled WGS sequence"/>
</dbReference>
<dbReference type="SUPFAM" id="SSF51735">
    <property type="entry name" value="NAD(P)-binding Rossmann-fold domains"/>
    <property type="match status" value="1"/>
</dbReference>
<comment type="caution">
    <text evidence="1">The sequence shown here is derived from an EMBL/GenBank/DDBJ whole genome shotgun (WGS) entry which is preliminary data.</text>
</comment>
<dbReference type="PATRIC" id="fig|1384054.3.peg.688"/>
<name>A0A091BIR2_9GAMM</name>
<dbReference type="eggNOG" id="COG0702">
    <property type="taxonomic scope" value="Bacteria"/>
</dbReference>
<dbReference type="RefSeq" id="WP_043800894.1">
    <property type="nucleotide sequence ID" value="NZ_AVCH01000053.1"/>
</dbReference>
<dbReference type="STRING" id="1384054.N790_04335"/>
<gene>
    <name evidence="1" type="ORF">N790_04335</name>
</gene>
<sequence>MTPAGAVLLAGATGLVGGGVLSLALAGADGPRVVAPVRRPLARTHPRLSVLATDLSAGVDVLGPQVAALAPRLAAYVCCLGTTLRQAGSREAFLAVDRELVLRLGEVARRLGARHAILVSSVGASAQSGNFYLRVKGEAERGLAELGFERLDLLRPGLLLGERAERRFAEGLGQRLAPLANPLLLGSLCRYRAIAAADVAAAAVALLRQGDAPGRFVHEFASLRALARGEA</sequence>
<dbReference type="OrthoDB" id="9798632at2"/>
<dbReference type="InterPro" id="IPR036291">
    <property type="entry name" value="NAD(P)-bd_dom_sf"/>
</dbReference>
<dbReference type="EMBL" id="AVCH01000053">
    <property type="protein sequence ID" value="KFN51656.1"/>
    <property type="molecule type" value="Genomic_DNA"/>
</dbReference>
<evidence type="ECO:0000313" key="2">
    <source>
        <dbReference type="Proteomes" id="UP000029392"/>
    </source>
</evidence>
<reference evidence="1 2" key="1">
    <citation type="submission" date="2013-09" db="EMBL/GenBank/DDBJ databases">
        <title>Genome sequencing of Arenimonas malthae.</title>
        <authorList>
            <person name="Chen F."/>
            <person name="Wang G."/>
        </authorList>
    </citation>
    <scope>NUCLEOTIDE SEQUENCE [LARGE SCALE GENOMIC DNA]</scope>
    <source>
        <strain evidence="1 2">CC-JY-1</strain>
    </source>
</reference>
<dbReference type="Gene3D" id="3.40.50.720">
    <property type="entry name" value="NAD(P)-binding Rossmann-like Domain"/>
    <property type="match status" value="1"/>
</dbReference>
<evidence type="ECO:0000313" key="1">
    <source>
        <dbReference type="EMBL" id="KFN51656.1"/>
    </source>
</evidence>
<dbReference type="PANTHER" id="PTHR14097:SF7">
    <property type="entry name" value="OXIDOREDUCTASE HTATIP2"/>
    <property type="match status" value="1"/>
</dbReference>
<organism evidence="1 2">
    <name type="scientific">Arenimonas malthae CC-JY-1</name>
    <dbReference type="NCBI Taxonomy" id="1384054"/>
    <lineage>
        <taxon>Bacteria</taxon>
        <taxon>Pseudomonadati</taxon>
        <taxon>Pseudomonadota</taxon>
        <taxon>Gammaproteobacteria</taxon>
        <taxon>Lysobacterales</taxon>
        <taxon>Lysobacteraceae</taxon>
        <taxon>Arenimonas</taxon>
    </lineage>
</organism>
<proteinExistence type="predicted"/>
<dbReference type="AlphaFoldDB" id="A0A091BIR2"/>
<evidence type="ECO:0008006" key="3">
    <source>
        <dbReference type="Google" id="ProtNLM"/>
    </source>
</evidence>
<dbReference type="PANTHER" id="PTHR14097">
    <property type="entry name" value="OXIDOREDUCTASE HTATIP2"/>
    <property type="match status" value="1"/>
</dbReference>